<evidence type="ECO:0000313" key="2">
    <source>
        <dbReference type="EMBL" id="KAJ3585983.1"/>
    </source>
</evidence>
<organism evidence="2 3">
    <name type="scientific">Muraenolepis orangiensis</name>
    <name type="common">Patagonian moray cod</name>
    <dbReference type="NCBI Taxonomy" id="630683"/>
    <lineage>
        <taxon>Eukaryota</taxon>
        <taxon>Metazoa</taxon>
        <taxon>Chordata</taxon>
        <taxon>Craniata</taxon>
        <taxon>Vertebrata</taxon>
        <taxon>Euteleostomi</taxon>
        <taxon>Actinopterygii</taxon>
        <taxon>Neopterygii</taxon>
        <taxon>Teleostei</taxon>
        <taxon>Neoteleostei</taxon>
        <taxon>Acanthomorphata</taxon>
        <taxon>Zeiogadaria</taxon>
        <taxon>Gadariae</taxon>
        <taxon>Gadiformes</taxon>
        <taxon>Muraenolepidoidei</taxon>
        <taxon>Muraenolepididae</taxon>
        <taxon>Muraenolepis</taxon>
    </lineage>
</organism>
<comment type="caution">
    <text evidence="2">The sequence shown here is derived from an EMBL/GenBank/DDBJ whole genome shotgun (WGS) entry which is preliminary data.</text>
</comment>
<dbReference type="Proteomes" id="UP001148018">
    <property type="component" value="Unassembled WGS sequence"/>
</dbReference>
<gene>
    <name evidence="2" type="ORF">NHX12_012385</name>
</gene>
<evidence type="ECO:0000256" key="1">
    <source>
        <dbReference type="SAM" id="Coils"/>
    </source>
</evidence>
<sequence length="200" mass="21465">MRRASPTPIMASATRLRPSSCAEGGFNAVINGVWCGPAEERDDGRCNWGDLGCPTGRNVSVTGDRVRGIVGKEAGGYFLDTVESIDGASAEEGVAIVEGGNEETNLSDIAKTPDKARLTRTSTRAAEDSVASVVASTQSGSATSGKCIPDHHYALDHIQVKFKVGEAQKRIHELEKQLRNAKDRERRLKLTVKSLIQTRS</sequence>
<evidence type="ECO:0000313" key="3">
    <source>
        <dbReference type="Proteomes" id="UP001148018"/>
    </source>
</evidence>
<name>A0A9Q0DCF6_9TELE</name>
<dbReference type="OrthoDB" id="7312725at2759"/>
<dbReference type="EMBL" id="JANIIK010000117">
    <property type="protein sequence ID" value="KAJ3585983.1"/>
    <property type="molecule type" value="Genomic_DNA"/>
</dbReference>
<reference evidence="2" key="1">
    <citation type="submission" date="2022-07" db="EMBL/GenBank/DDBJ databases">
        <title>Chromosome-level genome of Muraenolepis orangiensis.</title>
        <authorList>
            <person name="Kim J."/>
        </authorList>
    </citation>
    <scope>NUCLEOTIDE SEQUENCE</scope>
    <source>
        <strain evidence="2">KU_S4_2022</strain>
        <tissue evidence="2">Muscle</tissue>
    </source>
</reference>
<dbReference type="AlphaFoldDB" id="A0A9Q0DCF6"/>
<protein>
    <submittedName>
        <fullName evidence="2">Uncharacterized protein</fullName>
    </submittedName>
</protein>
<keyword evidence="3" id="KW-1185">Reference proteome</keyword>
<accession>A0A9Q0DCF6</accession>
<keyword evidence="1" id="KW-0175">Coiled coil</keyword>
<proteinExistence type="predicted"/>
<feature type="coiled-coil region" evidence="1">
    <location>
        <begin position="164"/>
        <end position="191"/>
    </location>
</feature>